<dbReference type="Proteomes" id="UP000317685">
    <property type="component" value="Unassembled WGS sequence"/>
</dbReference>
<protein>
    <submittedName>
        <fullName evidence="3">Uncharacterized protein</fullName>
    </submittedName>
</protein>
<keyword evidence="4" id="KW-1185">Reference proteome</keyword>
<evidence type="ECO:0000256" key="1">
    <source>
        <dbReference type="SAM" id="MobiDB-lite"/>
    </source>
</evidence>
<name>A0A561VXT3_9ACTN</name>
<dbReference type="AlphaFoldDB" id="A0A561VXT3"/>
<gene>
    <name evidence="3" type="ORF">FHU34_111756</name>
</gene>
<keyword evidence="2" id="KW-0732">Signal</keyword>
<feature type="compositionally biased region" description="Polar residues" evidence="1">
    <location>
        <begin position="30"/>
        <end position="47"/>
    </location>
</feature>
<reference evidence="3 4" key="1">
    <citation type="submission" date="2019-06" db="EMBL/GenBank/DDBJ databases">
        <title>Sequencing the genomes of 1000 actinobacteria strains.</title>
        <authorList>
            <person name="Klenk H.-P."/>
        </authorList>
    </citation>
    <scope>NUCLEOTIDE SEQUENCE [LARGE SCALE GENOMIC DNA]</scope>
    <source>
        <strain evidence="3 4">DSM 45885</strain>
    </source>
</reference>
<feature type="signal peptide" evidence="2">
    <location>
        <begin position="1"/>
        <end position="27"/>
    </location>
</feature>
<proteinExistence type="predicted"/>
<evidence type="ECO:0000313" key="3">
    <source>
        <dbReference type="EMBL" id="TWG16420.1"/>
    </source>
</evidence>
<feature type="chain" id="PRO_5039458312" evidence="2">
    <location>
        <begin position="28"/>
        <end position="47"/>
    </location>
</feature>
<evidence type="ECO:0000256" key="2">
    <source>
        <dbReference type="SAM" id="SignalP"/>
    </source>
</evidence>
<evidence type="ECO:0000313" key="4">
    <source>
        <dbReference type="Proteomes" id="UP000317685"/>
    </source>
</evidence>
<dbReference type="RefSeq" id="WP_167524779.1">
    <property type="nucleotide sequence ID" value="NZ_JBEZJF010000025.1"/>
</dbReference>
<accession>A0A561VXT3</accession>
<organism evidence="3 4">
    <name type="scientific">Micromonospora taraxaci</name>
    <dbReference type="NCBI Taxonomy" id="1316803"/>
    <lineage>
        <taxon>Bacteria</taxon>
        <taxon>Bacillati</taxon>
        <taxon>Actinomycetota</taxon>
        <taxon>Actinomycetes</taxon>
        <taxon>Micromonosporales</taxon>
        <taxon>Micromonosporaceae</taxon>
        <taxon>Micromonospora</taxon>
    </lineage>
</organism>
<dbReference type="EMBL" id="VIWZ01000001">
    <property type="protein sequence ID" value="TWG16420.1"/>
    <property type="molecule type" value="Genomic_DNA"/>
</dbReference>
<feature type="region of interest" description="Disordered" evidence="1">
    <location>
        <begin position="28"/>
        <end position="47"/>
    </location>
</feature>
<comment type="caution">
    <text evidence="3">The sequence shown here is derived from an EMBL/GenBank/DDBJ whole genome shotgun (WGS) entry which is preliminary data.</text>
</comment>
<dbReference type="GeneID" id="300132051"/>
<sequence>MRIRRVMSAMAVGALLAIGGMAAPALAGGVSNTAEPTVTTQGWEYGD</sequence>